<dbReference type="AlphaFoldDB" id="A0A5C0WF58"/>
<name>A0A5C0WF58_BACIA</name>
<proteinExistence type="predicted"/>
<dbReference type="SUPFAM" id="SSF56112">
    <property type="entry name" value="Protein kinase-like (PK-like)"/>
    <property type="match status" value="1"/>
</dbReference>
<dbReference type="Proteomes" id="UP000325032">
    <property type="component" value="Chromosome"/>
</dbReference>
<dbReference type="GeneID" id="61767441"/>
<accession>A0A5C0WF58</accession>
<dbReference type="EMBL" id="CP043404">
    <property type="protein sequence ID" value="QEK62483.1"/>
    <property type="molecule type" value="Genomic_DNA"/>
</dbReference>
<protein>
    <recommendedName>
        <fullName evidence="1">Aminoglycoside phosphotransferase domain-containing protein</fullName>
    </recommendedName>
</protein>
<evidence type="ECO:0000259" key="1">
    <source>
        <dbReference type="Pfam" id="PF01636"/>
    </source>
</evidence>
<dbReference type="RefSeq" id="WP_149125837.1">
    <property type="nucleotide sequence ID" value="NZ_CP043404.1"/>
</dbReference>
<keyword evidence="3" id="KW-1185">Reference proteome</keyword>
<evidence type="ECO:0000313" key="2">
    <source>
        <dbReference type="EMBL" id="QEK62483.1"/>
    </source>
</evidence>
<evidence type="ECO:0000313" key="3">
    <source>
        <dbReference type="Proteomes" id="UP000325032"/>
    </source>
</evidence>
<dbReference type="InterPro" id="IPR002575">
    <property type="entry name" value="Aminoglycoside_PTrfase"/>
</dbReference>
<dbReference type="Gene3D" id="3.90.1200.10">
    <property type="match status" value="1"/>
</dbReference>
<reference evidence="2 3" key="1">
    <citation type="journal article" date="2018" name="Plant Biotechnol. Rep.">
        <title>Diversity and antifungal activity of endophytic bacteria associated with Panax ginseng seedlings.</title>
        <authorList>
            <person name="Park J.M."/>
            <person name="Hong C.E."/>
            <person name="Jo S.H."/>
        </authorList>
    </citation>
    <scope>NUCLEOTIDE SEQUENCE [LARGE SCALE GENOMIC DNA]</scope>
    <source>
        <strain evidence="2 3">PgKB20</strain>
    </source>
</reference>
<dbReference type="InterPro" id="IPR011009">
    <property type="entry name" value="Kinase-like_dom_sf"/>
</dbReference>
<sequence length="264" mass="30863">MKKQNAHEELLTGGNVSNVYRSGDTVRREVKSDNINIRKLLKHLEKKNFSYAPKFLGVDEQGREILSFIEGVAGHEPLKEYMCSHHALKEIARMLRLYHDAVHDFPISDDWERMDNTPVEIEVVCHNDFAMYNIIFNNEKPVGIIDFDVAAPGPRLWDIAYTLYTCVPISRFFRTKTGDIVNYHSSDHADQIKHRVKLFFEAYGEEIAEDYLDMVLLRLEGLCQYMKRKASEGDIAFQNMIQEGHLEHYQKDIQFIHEHGKEWM</sequence>
<gene>
    <name evidence="2" type="ORF">FX981_00649</name>
</gene>
<organism evidence="2 3">
    <name type="scientific">Bacillus safensis</name>
    <dbReference type="NCBI Taxonomy" id="561879"/>
    <lineage>
        <taxon>Bacteria</taxon>
        <taxon>Bacillati</taxon>
        <taxon>Bacillota</taxon>
        <taxon>Bacilli</taxon>
        <taxon>Bacillales</taxon>
        <taxon>Bacillaceae</taxon>
        <taxon>Bacillus</taxon>
    </lineage>
</organism>
<feature type="domain" description="Aminoglycoside phosphotransferase" evidence="1">
    <location>
        <begin position="112"/>
        <end position="174"/>
    </location>
</feature>
<dbReference type="Pfam" id="PF01636">
    <property type="entry name" value="APH"/>
    <property type="match status" value="1"/>
</dbReference>